<dbReference type="AlphaFoldDB" id="A0A6M4WWT3"/>
<name>A0A6M4WWT3_9ACTN</name>
<evidence type="ECO:0000256" key="6">
    <source>
        <dbReference type="ARBA" id="ARBA00023251"/>
    </source>
</evidence>
<evidence type="ECO:0000313" key="8">
    <source>
        <dbReference type="EMBL" id="QJT04994.1"/>
    </source>
</evidence>
<dbReference type="GO" id="GO:0016020">
    <property type="term" value="C:membrane"/>
    <property type="evidence" value="ECO:0007669"/>
    <property type="project" value="UniProtKB-SubCell"/>
</dbReference>
<organism evidence="8 9">
    <name type="scientific">Streptomyces asoensis</name>
    <dbReference type="NCBI Taxonomy" id="249586"/>
    <lineage>
        <taxon>Bacteria</taxon>
        <taxon>Bacillati</taxon>
        <taxon>Actinomycetota</taxon>
        <taxon>Actinomycetes</taxon>
        <taxon>Kitasatosporales</taxon>
        <taxon>Streptomycetaceae</taxon>
        <taxon>Streptomyces</taxon>
    </lineage>
</organism>
<keyword evidence="5" id="KW-0472">Membrane</keyword>
<dbReference type="EMBL" id="CP049838">
    <property type="protein sequence ID" value="QJT04994.1"/>
    <property type="molecule type" value="Genomic_DNA"/>
</dbReference>
<keyword evidence="2" id="KW-0813">Transport</keyword>
<evidence type="ECO:0000313" key="9">
    <source>
        <dbReference type="Proteomes" id="UP000502665"/>
    </source>
</evidence>
<reference evidence="8" key="1">
    <citation type="submission" date="2020-03" db="EMBL/GenBank/DDBJ databases">
        <title>Molecular networking-based the target discovery of potent antiproliferative macrolactams: 5/6/7/16 polycyclic ansamycins and glycosylated trienomycin from Streptomyces cacaoi subsp. asoensis.</title>
        <authorList>
            <person name="Liu L.-L."/>
        </authorList>
    </citation>
    <scope>NUCLEOTIDE SEQUENCE [LARGE SCALE GENOMIC DNA]</scope>
    <source>
        <strain evidence="8">H2S5</strain>
    </source>
</reference>
<proteinExistence type="predicted"/>
<evidence type="ECO:0000256" key="3">
    <source>
        <dbReference type="ARBA" id="ARBA00022692"/>
    </source>
</evidence>
<dbReference type="PANTHER" id="PTHR42718">
    <property type="entry name" value="MAJOR FACILITATOR SUPERFAMILY MULTIDRUG TRANSPORTER MFSC"/>
    <property type="match status" value="1"/>
</dbReference>
<keyword evidence="6" id="KW-0046">Antibiotic resistance</keyword>
<keyword evidence="4" id="KW-1133">Transmembrane helix</keyword>
<evidence type="ECO:0000256" key="7">
    <source>
        <dbReference type="SAM" id="MobiDB-lite"/>
    </source>
</evidence>
<keyword evidence="9" id="KW-1185">Reference proteome</keyword>
<evidence type="ECO:0000256" key="4">
    <source>
        <dbReference type="ARBA" id="ARBA00022989"/>
    </source>
</evidence>
<dbReference type="SUPFAM" id="SSF103473">
    <property type="entry name" value="MFS general substrate transporter"/>
    <property type="match status" value="1"/>
</dbReference>
<protein>
    <submittedName>
        <fullName evidence="8">MFS transporter</fullName>
    </submittedName>
</protein>
<accession>A0A6M4WWT3</accession>
<dbReference type="InterPro" id="IPR036259">
    <property type="entry name" value="MFS_trans_sf"/>
</dbReference>
<comment type="subcellular location">
    <subcellularLocation>
        <location evidence="1">Membrane</location>
        <topology evidence="1">Multi-pass membrane protein</topology>
    </subcellularLocation>
</comment>
<dbReference type="Gene3D" id="1.20.1250.20">
    <property type="entry name" value="MFS general substrate transporter like domains"/>
    <property type="match status" value="1"/>
</dbReference>
<dbReference type="PANTHER" id="PTHR42718:SF9">
    <property type="entry name" value="MAJOR FACILITATOR SUPERFAMILY MULTIDRUG TRANSPORTER MFSC"/>
    <property type="match status" value="1"/>
</dbReference>
<evidence type="ECO:0000256" key="1">
    <source>
        <dbReference type="ARBA" id="ARBA00004141"/>
    </source>
</evidence>
<keyword evidence="3" id="KW-0812">Transmembrane</keyword>
<feature type="region of interest" description="Disordered" evidence="7">
    <location>
        <begin position="125"/>
        <end position="156"/>
    </location>
</feature>
<gene>
    <name evidence="8" type="ORF">G9272_35730</name>
</gene>
<feature type="compositionally biased region" description="Basic and acidic residues" evidence="7">
    <location>
        <begin position="125"/>
        <end position="134"/>
    </location>
</feature>
<sequence length="191" mass="19832">MGAAGFSLGVVTAGQLLYTTVEQGAYTTHLLPAALLVGTGIAIAHPAAVMLASAAASLDDQGTASGFLVTCQQAGGATGVAAVTAIRSVAPGTFWSGPYSLWGCFAFAAASLPGCLLLLPPGEDPRERCDDPGPAHRAPRGTNSLTPLGSPGRHPPWAVRHLRSSLRRWQDEFLFTGRRERTRPARFAPAT</sequence>
<dbReference type="GO" id="GO:0046677">
    <property type="term" value="P:response to antibiotic"/>
    <property type="evidence" value="ECO:0007669"/>
    <property type="project" value="UniProtKB-KW"/>
</dbReference>
<dbReference type="Proteomes" id="UP000502665">
    <property type="component" value="Chromosome"/>
</dbReference>
<evidence type="ECO:0000256" key="5">
    <source>
        <dbReference type="ARBA" id="ARBA00023136"/>
    </source>
</evidence>
<dbReference type="RefSeq" id="WP_171400319.1">
    <property type="nucleotide sequence ID" value="NZ_CP049838.1"/>
</dbReference>
<evidence type="ECO:0000256" key="2">
    <source>
        <dbReference type="ARBA" id="ARBA00022448"/>
    </source>
</evidence>